<dbReference type="HOGENOM" id="CLU_063749_0_1_2"/>
<evidence type="ECO:0000256" key="1">
    <source>
        <dbReference type="RuleBase" id="RU362039"/>
    </source>
</evidence>
<dbReference type="OrthoDB" id="19174at2157"/>
<dbReference type="AlphaFoldDB" id="D5U0Y6"/>
<comment type="cofactor">
    <cofactor evidence="1">
        <name>a divalent metal cation</name>
        <dbReference type="ChEBI" id="CHEBI:60240"/>
    </cofactor>
</comment>
<comment type="similarity">
    <text evidence="1">Belongs to the metallophosphoesterase superfamily. YfcE family.</text>
</comment>
<dbReference type="EC" id="3.1.4.-" evidence="1"/>
<dbReference type="Pfam" id="PF12850">
    <property type="entry name" value="Metallophos_2"/>
    <property type="match status" value="1"/>
</dbReference>
<dbReference type="eggNOG" id="arCOG01141">
    <property type="taxonomic scope" value="Archaea"/>
</dbReference>
<dbReference type="Gene3D" id="3.60.21.10">
    <property type="match status" value="1"/>
</dbReference>
<dbReference type="RefSeq" id="WP_013129379.1">
    <property type="nucleotide sequence ID" value="NC_014160.1"/>
</dbReference>
<proteinExistence type="inferred from homology"/>
<dbReference type="Proteomes" id="UP000002376">
    <property type="component" value="Chromosome"/>
</dbReference>
<dbReference type="SUPFAM" id="SSF56300">
    <property type="entry name" value="Metallo-dependent phosphatases"/>
    <property type="match status" value="1"/>
</dbReference>
<dbReference type="GeneID" id="9165525"/>
<dbReference type="InterPro" id="IPR000979">
    <property type="entry name" value="Phosphodiesterase_MJ0936/Vps29"/>
</dbReference>
<protein>
    <recommendedName>
        <fullName evidence="1">Phosphoesterase</fullName>
        <ecNumber evidence="1">3.1.4.-</ecNumber>
    </recommendedName>
</protein>
<dbReference type="KEGG" id="tag:Tagg_0511"/>
<reference evidence="4" key="2">
    <citation type="journal article" date="2010" name="Stand. Genomic Sci.">
        <title>Complete genome sequence of Thermosphaera aggregans type strain (M11TLT).</title>
        <authorList>
            <person name="Spring S."/>
            <person name="Rachel R."/>
            <person name="Lapidus A."/>
            <person name="Davenport K."/>
            <person name="Tice H."/>
            <person name="Copeland A."/>
            <person name="Cheng J.-F."/>
            <person name="Lucas S."/>
            <person name="Chen F."/>
            <person name="Nolan M."/>
            <person name="Bruce D."/>
            <person name="Goodwin L."/>
            <person name="Pitluck S."/>
            <person name="Ivanova N."/>
            <person name="Mavromatis K."/>
            <person name="Ovchinnikova G."/>
            <person name="Pati A."/>
            <person name="Chen A."/>
            <person name="Palaniappan K."/>
            <person name="Land M."/>
            <person name="Hauser L."/>
            <person name="Chang Y.-J."/>
            <person name="Jeffries C.C."/>
            <person name="Brettin T."/>
            <person name="Detter J.C."/>
            <person name="Tapia R."/>
            <person name="Han C."/>
            <person name="Heimerl T."/>
            <person name="Weikl F."/>
            <person name="Brambilla E."/>
            <person name="Goker M."/>
            <person name="Bristow J."/>
            <person name="Eisen J.A."/>
            <person name="Markowitz V."/>
            <person name="Hugenholtz P."/>
            <person name="Kyrpides N.C."/>
            <person name="Klenk H.-P."/>
        </authorList>
    </citation>
    <scope>NUCLEOTIDE SEQUENCE [LARGE SCALE GENOMIC DNA]</scope>
    <source>
        <strain evidence="4">DSM 11486 / M11TL</strain>
    </source>
</reference>
<dbReference type="PANTHER" id="PTHR11124">
    <property type="entry name" value="VACUOLAR SORTING PROTEIN VPS29"/>
    <property type="match status" value="1"/>
</dbReference>
<dbReference type="InterPro" id="IPR029052">
    <property type="entry name" value="Metallo-depent_PP-like"/>
</dbReference>
<keyword evidence="4" id="KW-1185">Reference proteome</keyword>
<dbReference type="NCBIfam" id="TIGR00040">
    <property type="entry name" value="yfcE"/>
    <property type="match status" value="1"/>
</dbReference>
<accession>D5U0Y6</accession>
<sequence>MTRILILGDTHIPDRAERIPQPLVKLVESELWDYVLFTGDFTSLEVKTWVERLGKKTFAVKGNMDYLPYPTHQRIIINDHVFGVFHGHGVSPRGDVKKLAVIAESIKADVLVTGHTHLPFVKSDPSGRVLLLNPGSATGAWSGELESGPPSIMLVEAKDQLLEIKLVQILQDSLHESVFIARKRDKWIIHSE</sequence>
<dbReference type="GO" id="GO:0046872">
    <property type="term" value="F:metal ion binding"/>
    <property type="evidence" value="ECO:0007669"/>
    <property type="project" value="UniProtKB-KW"/>
</dbReference>
<evidence type="ECO:0000313" key="4">
    <source>
        <dbReference type="Proteomes" id="UP000002376"/>
    </source>
</evidence>
<organism evidence="3 4">
    <name type="scientific">Thermosphaera aggregans (strain DSM 11486 / M11TL)</name>
    <dbReference type="NCBI Taxonomy" id="633148"/>
    <lineage>
        <taxon>Archaea</taxon>
        <taxon>Thermoproteota</taxon>
        <taxon>Thermoprotei</taxon>
        <taxon>Desulfurococcales</taxon>
        <taxon>Desulfurococcaceae</taxon>
        <taxon>Thermosphaera</taxon>
    </lineage>
</organism>
<evidence type="ECO:0000259" key="2">
    <source>
        <dbReference type="Pfam" id="PF12850"/>
    </source>
</evidence>
<name>D5U0Y6_THEAM</name>
<feature type="domain" description="Calcineurin-like phosphoesterase" evidence="2">
    <location>
        <begin position="3"/>
        <end position="158"/>
    </location>
</feature>
<dbReference type="GO" id="GO:0016787">
    <property type="term" value="F:hydrolase activity"/>
    <property type="evidence" value="ECO:0007669"/>
    <property type="project" value="UniProtKB-UniRule"/>
</dbReference>
<dbReference type="EMBL" id="CP001939">
    <property type="protein sequence ID" value="ADG90786.1"/>
    <property type="molecule type" value="Genomic_DNA"/>
</dbReference>
<reference evidence="3 4" key="1">
    <citation type="journal article" date="2010" name="Stand. Genomic Sci.">
        <title>Complete genome sequence of Thermosphaera aggregans type strain (M11TL).</title>
        <authorList>
            <person name="Spring S."/>
            <person name="Rachel R."/>
            <person name="Lapidus A."/>
            <person name="Davenport K."/>
            <person name="Tice H."/>
            <person name="Copeland A."/>
            <person name="Cheng J.F."/>
            <person name="Lucas S."/>
            <person name="Chen F."/>
            <person name="Nolan M."/>
            <person name="Bruce D."/>
            <person name="Goodwin L."/>
            <person name="Pitluck S."/>
            <person name="Ivanova N."/>
            <person name="Mavromatis K."/>
            <person name="Ovchinnikova G."/>
            <person name="Pati A."/>
            <person name="Chen A."/>
            <person name="Palaniappan K."/>
            <person name="Land M."/>
            <person name="Hauser L."/>
            <person name="Chang Y.J."/>
            <person name="Jeffries C.C."/>
            <person name="Brettin T."/>
            <person name="Detter J.C."/>
            <person name="Tapia R."/>
            <person name="Han C."/>
            <person name="Heimerl T."/>
            <person name="Weikl F."/>
            <person name="Brambilla E."/>
            <person name="Goker M."/>
            <person name="Bristow J."/>
            <person name="Eisen J.A."/>
            <person name="Markowitz V."/>
            <person name="Hugenholtz P."/>
            <person name="Kyrpides N.C."/>
            <person name="Klenk H.P."/>
        </authorList>
    </citation>
    <scope>NUCLEOTIDE SEQUENCE [LARGE SCALE GENOMIC DNA]</scope>
    <source>
        <strain evidence="4">DSM 11486 / M11TL</strain>
    </source>
</reference>
<reference key="3">
    <citation type="submission" date="2010-02" db="EMBL/GenBank/DDBJ databases">
        <title>Complete genome sequence of Thermosphaera aggregans type strain (M11TL).</title>
        <authorList>
            <consortium name="US DOE Joint Genome Institute (JGI-PGF)"/>
            <person name="Spring S."/>
            <person name="Lapidus A."/>
            <person name="Munk C."/>
            <person name="Schroeder M."/>
            <person name="Glavina Del Rio T."/>
            <person name="Tice H."/>
            <person name="Copeland A."/>
            <person name="Cheng J.-F."/>
            <person name="Lucas S."/>
            <person name="Chen F."/>
            <person name="Nolan M."/>
            <person name="Bruce D."/>
            <person name="Goodwin L."/>
            <person name="Pitluck S."/>
            <person name="Ivanova N."/>
            <person name="Mavromatis K."/>
            <person name="Ovchinnikova G."/>
            <person name="Pati A."/>
            <person name="Chen A."/>
            <person name="Palaniappan K."/>
            <person name="Land M."/>
            <person name="Hauser L."/>
            <person name="Chang Y.-J."/>
            <person name="Jeffries C.C."/>
            <person name="Brettin T."/>
            <person name="Detter J.C."/>
            <person name="Tapia R."/>
            <person name="Han C."/>
            <person name="Chain P."/>
            <person name="Heimerl T."/>
            <person name="Weik F."/>
            <person name="Goker M."/>
            <person name="Rachel R."/>
            <person name="Bristow J."/>
            <person name="Eisen J.A."/>
            <person name="Markowitz V."/>
            <person name="Hugenholtz P."/>
            <person name="Kyrpides N.C."/>
            <person name="Klenk H.-P."/>
        </authorList>
    </citation>
    <scope>NUCLEOTIDE SEQUENCE</scope>
    <source>
        <strain>DSM 11486</strain>
    </source>
</reference>
<gene>
    <name evidence="3" type="ordered locus">Tagg_0511</name>
</gene>
<dbReference type="STRING" id="633148.Tagg_0511"/>
<dbReference type="InterPro" id="IPR024654">
    <property type="entry name" value="Calcineurin-like_PHP_lpxH"/>
</dbReference>
<evidence type="ECO:0000313" key="3">
    <source>
        <dbReference type="EMBL" id="ADG90786.1"/>
    </source>
</evidence>
<keyword evidence="1" id="KW-0479">Metal-binding</keyword>